<proteinExistence type="inferred from homology"/>
<dbReference type="PANTHER" id="PTHR11802:SF361">
    <property type="entry name" value="SERINE CARBOXYPEPTIDASE-LIKE 11-RELATED"/>
    <property type="match status" value="1"/>
</dbReference>
<dbReference type="InterPro" id="IPR029058">
    <property type="entry name" value="AB_hydrolase_fold"/>
</dbReference>
<evidence type="ECO:0000313" key="3">
    <source>
        <dbReference type="Proteomes" id="UP000813463"/>
    </source>
</evidence>
<dbReference type="SUPFAM" id="SSF53474">
    <property type="entry name" value="alpha/beta-Hydrolases"/>
    <property type="match status" value="1"/>
</dbReference>
<dbReference type="Gene3D" id="3.40.50.1820">
    <property type="entry name" value="alpha/beta hydrolase"/>
    <property type="match status" value="1"/>
</dbReference>
<feature type="chain" id="PRO_5047472865" evidence="2">
    <location>
        <begin position="25"/>
        <end position="504"/>
    </location>
</feature>
<name>A0ABM3QYP7_SPIOL</name>
<protein>
    <submittedName>
        <fullName evidence="4">Serine carboxypeptidase-like 16 isoform X1</fullName>
    </submittedName>
</protein>
<keyword evidence="2" id="KW-0732">Signal</keyword>
<keyword evidence="3" id="KW-1185">Reference proteome</keyword>
<comment type="similarity">
    <text evidence="1">Belongs to the peptidase S10 family.</text>
</comment>
<feature type="signal peptide" evidence="2">
    <location>
        <begin position="1"/>
        <end position="24"/>
    </location>
</feature>
<dbReference type="InterPro" id="IPR001563">
    <property type="entry name" value="Peptidase_S10"/>
</dbReference>
<evidence type="ECO:0000313" key="4">
    <source>
        <dbReference type="RefSeq" id="XP_056688468.1"/>
    </source>
</evidence>
<dbReference type="PRINTS" id="PR00724">
    <property type="entry name" value="CRBOXYPTASEC"/>
</dbReference>
<dbReference type="Proteomes" id="UP000813463">
    <property type="component" value="Chromosome 6"/>
</dbReference>
<gene>
    <name evidence="4" type="primary">LOC110775960</name>
</gene>
<evidence type="ECO:0000256" key="1">
    <source>
        <dbReference type="ARBA" id="ARBA00009431"/>
    </source>
</evidence>
<dbReference type="GeneID" id="110775960"/>
<dbReference type="Pfam" id="PF00450">
    <property type="entry name" value="Peptidase_S10"/>
    <property type="match status" value="1"/>
</dbReference>
<dbReference type="RefSeq" id="XP_056688468.1">
    <property type="nucleotide sequence ID" value="XM_056832490.1"/>
</dbReference>
<evidence type="ECO:0000256" key="2">
    <source>
        <dbReference type="SAM" id="SignalP"/>
    </source>
</evidence>
<reference evidence="3" key="1">
    <citation type="journal article" date="2021" name="Nat. Commun.">
        <title>Genomic analyses provide insights into spinach domestication and the genetic basis of agronomic traits.</title>
        <authorList>
            <person name="Cai X."/>
            <person name="Sun X."/>
            <person name="Xu C."/>
            <person name="Sun H."/>
            <person name="Wang X."/>
            <person name="Ge C."/>
            <person name="Zhang Z."/>
            <person name="Wang Q."/>
            <person name="Fei Z."/>
            <person name="Jiao C."/>
            <person name="Wang Q."/>
        </authorList>
    </citation>
    <scope>NUCLEOTIDE SEQUENCE [LARGE SCALE GENOMIC DNA]</scope>
    <source>
        <strain evidence="3">cv. Varoflay</strain>
    </source>
</reference>
<sequence length="504" mass="57468">MRNNSKQVWSVVVHLVALLSLVSSAISNGNNGATTSEWNSTIVKSLPGFPGTLPFKLETGYIGVWEEQVQLFYYFIESEQNPETDPLLIWFSGGPGCSSFTDLIFGHIGPLSFNYSGLHYNYTTSSFVVDEPSLESNPYSWTKVANIIFIDSPVGAGFSYATTTISKSFQPSDTLTSKQAYDFLKKWFMVHPKFSRNPVYIAGISYAGKVTPSLTWEIVNGNEAGSEARINLQGYILGNPITDWDLDEQKHVDYARRISLLSDELYEAIKVSCNGDYRTNIVHANAQCSENLEAVMNFFNPILDDYVLDPKCIKSSPDKWCREHDHSDISHTWANNVQVQSALHVREGTINQWFRCRGRSKGDVYKYNKDIYSSIPYHQNLTTRPLRALIFSGDQDMSVPYLITLKWINKKLNLVPIVDWRPWFVNKQVAGEPDMFPLNLSLEKVLQCFKDGSHLGLYHEDDQHYCLLNSCFGLMRLRYWFIVQCLILSPFRNNLPLTFTFFNA</sequence>
<dbReference type="PANTHER" id="PTHR11802">
    <property type="entry name" value="SERINE PROTEASE FAMILY S10 SERINE CARBOXYPEPTIDASE"/>
    <property type="match status" value="1"/>
</dbReference>
<reference evidence="4" key="2">
    <citation type="submission" date="2025-08" db="UniProtKB">
        <authorList>
            <consortium name="RefSeq"/>
        </authorList>
    </citation>
    <scope>IDENTIFICATION</scope>
    <source>
        <tissue evidence="4">Leaf</tissue>
    </source>
</reference>
<organism evidence="3 4">
    <name type="scientific">Spinacia oleracea</name>
    <name type="common">Spinach</name>
    <dbReference type="NCBI Taxonomy" id="3562"/>
    <lineage>
        <taxon>Eukaryota</taxon>
        <taxon>Viridiplantae</taxon>
        <taxon>Streptophyta</taxon>
        <taxon>Embryophyta</taxon>
        <taxon>Tracheophyta</taxon>
        <taxon>Spermatophyta</taxon>
        <taxon>Magnoliopsida</taxon>
        <taxon>eudicotyledons</taxon>
        <taxon>Gunneridae</taxon>
        <taxon>Pentapetalae</taxon>
        <taxon>Caryophyllales</taxon>
        <taxon>Chenopodiaceae</taxon>
        <taxon>Chenopodioideae</taxon>
        <taxon>Anserineae</taxon>
        <taxon>Spinacia</taxon>
    </lineage>
</organism>
<accession>A0ABM3QYP7</accession>